<keyword evidence="4" id="KW-0456">Lyase</keyword>
<evidence type="ECO:0000256" key="1">
    <source>
        <dbReference type="ARBA" id="ARBA00001933"/>
    </source>
</evidence>
<dbReference type="InterPro" id="IPR015424">
    <property type="entry name" value="PyrdxlP-dep_Trfase"/>
</dbReference>
<evidence type="ECO:0000256" key="4">
    <source>
        <dbReference type="ARBA" id="ARBA00023239"/>
    </source>
</evidence>
<protein>
    <submittedName>
        <fullName evidence="7">L-threonine aldolase</fullName>
    </submittedName>
</protein>
<gene>
    <name evidence="7" type="ORF">SAMN02745118_02051</name>
</gene>
<dbReference type="GO" id="GO:0006545">
    <property type="term" value="P:glycine biosynthetic process"/>
    <property type="evidence" value="ECO:0007669"/>
    <property type="project" value="TreeGrafter"/>
</dbReference>
<comment type="similarity">
    <text evidence="2">Belongs to the threonine aldolase family.</text>
</comment>
<dbReference type="NCBIfam" id="NF007825">
    <property type="entry name" value="PRK10534.1"/>
    <property type="match status" value="1"/>
</dbReference>
<evidence type="ECO:0000256" key="2">
    <source>
        <dbReference type="ARBA" id="ARBA00006966"/>
    </source>
</evidence>
<dbReference type="Gene3D" id="3.90.1150.10">
    <property type="entry name" value="Aspartate Aminotransferase, domain 1"/>
    <property type="match status" value="1"/>
</dbReference>
<dbReference type="RefSeq" id="WP_078810484.1">
    <property type="nucleotide sequence ID" value="NZ_FUWM01000017.1"/>
</dbReference>
<name>A0A1T4P659_9FIRM</name>
<comment type="cofactor">
    <cofactor evidence="1">
        <name>pyridoxal 5'-phosphate</name>
        <dbReference type="ChEBI" id="CHEBI:597326"/>
    </cofactor>
</comment>
<dbReference type="CDD" id="cd06502">
    <property type="entry name" value="TA_like"/>
    <property type="match status" value="1"/>
</dbReference>
<sequence>MQVVDLRSDTITKPTLKMREVMAQAEVGDDVYGEDPTVNRLENMAAELVGKEAALFVPSGTMGNQLAVMTHTQPGDEIILGQESHIFYYEVGGFAKLSGVQARTLDDSIGIFSGDDLKSVIRDDNIHYPKTGLICLENTHNRAGGVAITKEKTDMICKVAQKNNIPIHLDGARLFNAVIQLDIEVKELVKNVDSVMFCLSKGLAAPVGSILAGSKEFIEQARKNRKMLGGGMRQSGIIAAAGLIALDERVEELQVDHDLANRLAKGIKEAGLKAIDIKEVNTNFVILEVDEDVYTTDEVLEILAEHGVKMTYFGSGLIRAVTHKDLSVGDIDYVIEVMNGELLV</sequence>
<dbReference type="Gene3D" id="3.40.640.10">
    <property type="entry name" value="Type I PLP-dependent aspartate aminotransferase-like (Major domain)"/>
    <property type="match status" value="1"/>
</dbReference>
<keyword evidence="8" id="KW-1185">Reference proteome</keyword>
<dbReference type="SUPFAM" id="SSF53383">
    <property type="entry name" value="PLP-dependent transferases"/>
    <property type="match status" value="1"/>
</dbReference>
<dbReference type="GO" id="GO:0008732">
    <property type="term" value="F:L-allo-threonine aldolase activity"/>
    <property type="evidence" value="ECO:0007669"/>
    <property type="project" value="TreeGrafter"/>
</dbReference>
<dbReference type="PIRSF" id="PIRSF017617">
    <property type="entry name" value="Thr_aldolase"/>
    <property type="match status" value="1"/>
</dbReference>
<feature type="modified residue" description="N6-(pyridoxal phosphate)lysine" evidence="5">
    <location>
        <position position="201"/>
    </location>
</feature>
<organism evidence="7 8">
    <name type="scientific">Selenihalanaerobacter shriftii</name>
    <dbReference type="NCBI Taxonomy" id="142842"/>
    <lineage>
        <taxon>Bacteria</taxon>
        <taxon>Bacillati</taxon>
        <taxon>Bacillota</taxon>
        <taxon>Clostridia</taxon>
        <taxon>Halanaerobiales</taxon>
        <taxon>Halobacteroidaceae</taxon>
        <taxon>Selenihalanaerobacter</taxon>
    </lineage>
</organism>
<evidence type="ECO:0000313" key="8">
    <source>
        <dbReference type="Proteomes" id="UP000190625"/>
    </source>
</evidence>
<dbReference type="InterPro" id="IPR015422">
    <property type="entry name" value="PyrdxlP-dep_Trfase_small"/>
</dbReference>
<dbReference type="Pfam" id="PF01212">
    <property type="entry name" value="Beta_elim_lyase"/>
    <property type="match status" value="1"/>
</dbReference>
<dbReference type="EMBL" id="FUWM01000017">
    <property type="protein sequence ID" value="SJZ86418.1"/>
    <property type="molecule type" value="Genomic_DNA"/>
</dbReference>
<dbReference type="STRING" id="142842.SAMN02745118_02051"/>
<proteinExistence type="inferred from homology"/>
<accession>A0A1T4P659</accession>
<dbReference type="PANTHER" id="PTHR48097">
    <property type="entry name" value="L-THREONINE ALDOLASE-RELATED"/>
    <property type="match status" value="1"/>
</dbReference>
<dbReference type="OrthoDB" id="9774495at2"/>
<dbReference type="NCBIfam" id="NF041359">
    <property type="entry name" value="GntG_guanitoxin"/>
    <property type="match status" value="1"/>
</dbReference>
<evidence type="ECO:0000256" key="3">
    <source>
        <dbReference type="ARBA" id="ARBA00022898"/>
    </source>
</evidence>
<evidence type="ECO:0000259" key="6">
    <source>
        <dbReference type="Pfam" id="PF01212"/>
    </source>
</evidence>
<evidence type="ECO:0000256" key="5">
    <source>
        <dbReference type="PIRSR" id="PIRSR017617-1"/>
    </source>
</evidence>
<dbReference type="FunFam" id="3.40.640.10:FF:000030">
    <property type="entry name" value="Low-specificity L-threonine aldolase"/>
    <property type="match status" value="1"/>
</dbReference>
<evidence type="ECO:0000313" key="7">
    <source>
        <dbReference type="EMBL" id="SJZ86418.1"/>
    </source>
</evidence>
<dbReference type="GO" id="GO:0005829">
    <property type="term" value="C:cytosol"/>
    <property type="evidence" value="ECO:0007669"/>
    <property type="project" value="TreeGrafter"/>
</dbReference>
<feature type="domain" description="Aromatic amino acid beta-eliminating lyase/threonine aldolase" evidence="6">
    <location>
        <begin position="5"/>
        <end position="288"/>
    </location>
</feature>
<dbReference type="GO" id="GO:0006567">
    <property type="term" value="P:L-threonine catabolic process"/>
    <property type="evidence" value="ECO:0007669"/>
    <property type="project" value="TreeGrafter"/>
</dbReference>
<reference evidence="8" key="1">
    <citation type="submission" date="2017-02" db="EMBL/GenBank/DDBJ databases">
        <authorList>
            <person name="Varghese N."/>
            <person name="Submissions S."/>
        </authorList>
    </citation>
    <scope>NUCLEOTIDE SEQUENCE [LARGE SCALE GENOMIC DNA]</scope>
    <source>
        <strain evidence="8">ATCC BAA-73</strain>
    </source>
</reference>
<keyword evidence="3" id="KW-0663">Pyridoxal phosphate</keyword>
<dbReference type="InterPro" id="IPR023603">
    <property type="entry name" value="Low_specificity_L-TA-like"/>
</dbReference>
<dbReference type="Proteomes" id="UP000190625">
    <property type="component" value="Unassembled WGS sequence"/>
</dbReference>
<dbReference type="AlphaFoldDB" id="A0A1T4P659"/>
<dbReference type="InterPro" id="IPR001597">
    <property type="entry name" value="ArAA_b-elim_lyase/Thr_aldolase"/>
</dbReference>
<dbReference type="PANTHER" id="PTHR48097:SF9">
    <property type="entry name" value="L-THREONINE ALDOLASE"/>
    <property type="match status" value="1"/>
</dbReference>
<dbReference type="InterPro" id="IPR015421">
    <property type="entry name" value="PyrdxlP-dep_Trfase_major"/>
</dbReference>